<evidence type="ECO:0000259" key="3">
    <source>
        <dbReference type="Pfam" id="PF03629"/>
    </source>
</evidence>
<dbReference type="AlphaFoldDB" id="A0A3B7MLK9"/>
<dbReference type="PANTHER" id="PTHR22901">
    <property type="entry name" value="SIALATE O-ACETYLESTERASE"/>
    <property type="match status" value="1"/>
</dbReference>
<dbReference type="Pfam" id="PF03629">
    <property type="entry name" value="SASA"/>
    <property type="match status" value="1"/>
</dbReference>
<evidence type="ECO:0000313" key="4">
    <source>
        <dbReference type="EMBL" id="AXY73930.1"/>
    </source>
</evidence>
<name>A0A3B7MLK9_9BACT</name>
<dbReference type="InterPro" id="IPR039329">
    <property type="entry name" value="SIAE"/>
</dbReference>
<evidence type="ECO:0000256" key="1">
    <source>
        <dbReference type="ARBA" id="ARBA00022801"/>
    </source>
</evidence>
<sequence>MKMIRSLAARSLVMLACLLTGQAGYSGSAFTAPVFSLANTLQSNMVIQQGKPCMLRGYGPVGSIIRVKADWMDKALIAPIKADGSWFTKIPVPMAVPGDYKAHHIQLVCGASTITLSNVLIGEVWVCGGQSNMDMELKPFLPWLKGPLNYDLEIATANYPAIRLYNVRTDFKARPEDDCINGAWTVCSPQTVPNFSAAAYFFARTIHQQLRVPVGLVVSSLGATSCQAWTSRDTLTADTVLYRKYLYPYDTSAVSKQAPDTVVTFEKNVLPTLLYNAMIYPLRHLSVRGFLWYQGESNKNDGALYTRVFAAMIRNWRKLFAQGDLPFYYVQVAPFKWEGDDSSATYYAYLREAQDRTRLAVPNTGMAVITDICDPTDLHPRNKQGVGWRLARHALALDYGKKDIAYLGPEYARMRVDTGTVKIQFNPASLAGGLGTNDGAAPQCFYIAGADRVFHKAVATIVEQEVWLHCEQVPQPVAVRYAFSNYPVTNLENKAGLPALPFRTDDW</sequence>
<keyword evidence="1" id="KW-0378">Hydrolase</keyword>
<dbReference type="OrthoDB" id="9816001at2"/>
<dbReference type="RefSeq" id="WP_119049817.1">
    <property type="nucleotide sequence ID" value="NZ_CP032157.1"/>
</dbReference>
<dbReference type="GO" id="GO:0001681">
    <property type="term" value="F:sialate O-acetylesterase activity"/>
    <property type="evidence" value="ECO:0007669"/>
    <property type="project" value="InterPro"/>
</dbReference>
<dbReference type="Gene3D" id="3.40.50.1110">
    <property type="entry name" value="SGNH hydrolase"/>
    <property type="match status" value="1"/>
</dbReference>
<dbReference type="GO" id="GO:0005975">
    <property type="term" value="P:carbohydrate metabolic process"/>
    <property type="evidence" value="ECO:0007669"/>
    <property type="project" value="TreeGrafter"/>
</dbReference>
<dbReference type="PANTHER" id="PTHR22901:SF0">
    <property type="entry name" value="SIALATE O-ACETYLESTERASE"/>
    <property type="match status" value="1"/>
</dbReference>
<keyword evidence="2" id="KW-0732">Signal</keyword>
<organism evidence="4 5">
    <name type="scientific">Paraflavitalea soli</name>
    <dbReference type="NCBI Taxonomy" id="2315862"/>
    <lineage>
        <taxon>Bacteria</taxon>
        <taxon>Pseudomonadati</taxon>
        <taxon>Bacteroidota</taxon>
        <taxon>Chitinophagia</taxon>
        <taxon>Chitinophagales</taxon>
        <taxon>Chitinophagaceae</taxon>
        <taxon>Paraflavitalea</taxon>
    </lineage>
</organism>
<dbReference type="KEGG" id="pseg:D3H65_08020"/>
<feature type="chain" id="PRO_5017622711" evidence="2">
    <location>
        <begin position="32"/>
        <end position="507"/>
    </location>
</feature>
<reference evidence="4 5" key="1">
    <citation type="submission" date="2018-09" db="EMBL/GenBank/DDBJ databases">
        <title>Genome sequencing of strain 6GH32-13.</title>
        <authorList>
            <person name="Weon H.-Y."/>
            <person name="Heo J."/>
            <person name="Kwon S.-W."/>
        </authorList>
    </citation>
    <scope>NUCLEOTIDE SEQUENCE [LARGE SCALE GENOMIC DNA]</scope>
    <source>
        <strain evidence="4 5">5GH32-13</strain>
    </source>
</reference>
<feature type="domain" description="Sialate O-acetylesterase" evidence="3">
    <location>
        <begin position="123"/>
        <end position="373"/>
    </location>
</feature>
<keyword evidence="5" id="KW-1185">Reference proteome</keyword>
<dbReference type="SUPFAM" id="SSF52266">
    <property type="entry name" value="SGNH hydrolase"/>
    <property type="match status" value="1"/>
</dbReference>
<evidence type="ECO:0000256" key="2">
    <source>
        <dbReference type="SAM" id="SignalP"/>
    </source>
</evidence>
<dbReference type="EMBL" id="CP032157">
    <property type="protein sequence ID" value="AXY73930.1"/>
    <property type="molecule type" value="Genomic_DNA"/>
</dbReference>
<dbReference type="Proteomes" id="UP000263900">
    <property type="component" value="Chromosome"/>
</dbReference>
<dbReference type="InterPro" id="IPR005181">
    <property type="entry name" value="SASA"/>
</dbReference>
<protein>
    <submittedName>
        <fullName evidence="4">Sialate O-acetylesterase</fullName>
    </submittedName>
</protein>
<accession>A0A3B7MLK9</accession>
<proteinExistence type="predicted"/>
<feature type="signal peptide" evidence="2">
    <location>
        <begin position="1"/>
        <end position="31"/>
    </location>
</feature>
<gene>
    <name evidence="4" type="ORF">D3H65_08020</name>
</gene>
<dbReference type="InterPro" id="IPR036514">
    <property type="entry name" value="SGNH_hydro_sf"/>
</dbReference>
<evidence type="ECO:0000313" key="5">
    <source>
        <dbReference type="Proteomes" id="UP000263900"/>
    </source>
</evidence>